<evidence type="ECO:0000313" key="4">
    <source>
        <dbReference type="Proteomes" id="UP000741282"/>
    </source>
</evidence>
<dbReference type="GO" id="GO:0008239">
    <property type="term" value="F:dipeptidyl-peptidase activity"/>
    <property type="evidence" value="ECO:0007669"/>
    <property type="project" value="TreeGrafter"/>
</dbReference>
<dbReference type="PANTHER" id="PTHR23422:SF9">
    <property type="entry name" value="ZN-DEPENDENT HYDROLASE"/>
    <property type="match status" value="1"/>
</dbReference>
<dbReference type="Proteomes" id="UP000741282">
    <property type="component" value="Unassembled WGS sequence"/>
</dbReference>
<dbReference type="EMBL" id="JAGQLN010000006">
    <property type="protein sequence ID" value="MCA9376711.1"/>
    <property type="molecule type" value="Genomic_DNA"/>
</dbReference>
<proteinExistence type="predicted"/>
<dbReference type="GO" id="GO:0005737">
    <property type="term" value="C:cytoplasm"/>
    <property type="evidence" value="ECO:0007669"/>
    <property type="project" value="TreeGrafter"/>
</dbReference>
<sequence length="444" mass="50464">MQNVRLFEYDKSMLSESERRVVDILLEAGNVIHKVWQRQVDQDTGRLTVYPEDATKEEILAAAEKDPALLSGTTLVRRVNGKLEAVDYLDEYGDDLKEFYALLTQAKDASDDPDLKIYIDKVIKACSAGDYQASLIAFLENPQTKIEFSAGPFETYEDNLLGRKKTFQFNLRVLNQTATQDILNMIDVMKNIRLPQPDTSFGSKLEKNQIQVRIDDVLMFAGRQSTHLVSSANLPNEPELVKKYGTKVVVFTTSMSMKFDKRHVPLMKFFCDNCDEEHVEKLRAAMFNWVALHEIAEGTVKFSSTESRLKSNYDFIRELNAHAVGLDSAKYHILNGFSTLEQYQDLLMAFAIFATDMCNHYQESGALLDYAKGFAVMFNIGFRSGAFKVEDGKMAIDYTQLASDLEALSHLTLRIMEQGDEDDANKLLKEYGDFAVFDRLPKLK</sequence>
<evidence type="ECO:0000313" key="3">
    <source>
        <dbReference type="EMBL" id="MCA9376711.1"/>
    </source>
</evidence>
<accession>A0A955KY17</accession>
<reference evidence="3" key="2">
    <citation type="journal article" date="2021" name="Microbiome">
        <title>Successional dynamics and alternative stable states in a saline activated sludge microbial community over 9 years.</title>
        <authorList>
            <person name="Wang Y."/>
            <person name="Ye J."/>
            <person name="Ju F."/>
            <person name="Liu L."/>
            <person name="Boyd J.A."/>
            <person name="Deng Y."/>
            <person name="Parks D.H."/>
            <person name="Jiang X."/>
            <person name="Yin X."/>
            <person name="Woodcroft B.J."/>
            <person name="Tyson G.W."/>
            <person name="Hugenholtz P."/>
            <person name="Polz M.F."/>
            <person name="Zhang T."/>
        </authorList>
    </citation>
    <scope>NUCLEOTIDE SEQUENCE</scope>
    <source>
        <strain evidence="3">HKST-UBA17</strain>
    </source>
</reference>
<gene>
    <name evidence="3" type="ORF">KC685_02205</name>
</gene>
<dbReference type="PANTHER" id="PTHR23422">
    <property type="entry name" value="DIPEPTIDYL PEPTIDASE III-RELATED"/>
    <property type="match status" value="1"/>
</dbReference>
<comment type="caution">
    <text evidence="3">The sequence shown here is derived from an EMBL/GenBank/DDBJ whole genome shotgun (WGS) entry which is preliminary data.</text>
</comment>
<reference evidence="3" key="1">
    <citation type="submission" date="2020-04" db="EMBL/GenBank/DDBJ databases">
        <authorList>
            <person name="Zhang T."/>
        </authorList>
    </citation>
    <scope>NUCLEOTIDE SEQUENCE</scope>
    <source>
        <strain evidence="3">HKST-UBA17</strain>
    </source>
</reference>
<name>A0A955KY17_9BACT</name>
<evidence type="ECO:0000256" key="1">
    <source>
        <dbReference type="ARBA" id="ARBA00022723"/>
    </source>
</evidence>
<dbReference type="Gene3D" id="3.30.540.30">
    <property type="match status" value="1"/>
</dbReference>
<keyword evidence="1" id="KW-0479">Metal-binding</keyword>
<dbReference type="GO" id="GO:0046872">
    <property type="term" value="F:metal ion binding"/>
    <property type="evidence" value="ECO:0007669"/>
    <property type="project" value="UniProtKB-KW"/>
</dbReference>
<protein>
    <submittedName>
        <fullName evidence="3">Uncharacterized protein</fullName>
    </submittedName>
</protein>
<keyword evidence="2" id="KW-0378">Hydrolase</keyword>
<dbReference type="InterPro" id="IPR039461">
    <property type="entry name" value="Peptidase_M49"/>
</dbReference>
<organism evidence="3 4">
    <name type="scientific">Candidatus Dojkabacteria bacterium</name>
    <dbReference type="NCBI Taxonomy" id="2099670"/>
    <lineage>
        <taxon>Bacteria</taxon>
        <taxon>Candidatus Dojkabacteria</taxon>
    </lineage>
</organism>
<dbReference type="AlphaFoldDB" id="A0A955KY17"/>
<evidence type="ECO:0000256" key="2">
    <source>
        <dbReference type="ARBA" id="ARBA00022801"/>
    </source>
</evidence>